<name>A0A0F9LKD1_9ZZZZ</name>
<organism evidence="2">
    <name type="scientific">marine sediment metagenome</name>
    <dbReference type="NCBI Taxonomy" id="412755"/>
    <lineage>
        <taxon>unclassified sequences</taxon>
        <taxon>metagenomes</taxon>
        <taxon>ecological metagenomes</taxon>
    </lineage>
</organism>
<feature type="region of interest" description="Disordered" evidence="1">
    <location>
        <begin position="1"/>
        <end position="36"/>
    </location>
</feature>
<dbReference type="EMBL" id="LAZR01012236">
    <property type="protein sequence ID" value="KKM27895.1"/>
    <property type="molecule type" value="Genomic_DNA"/>
</dbReference>
<gene>
    <name evidence="2" type="ORF">LCGC14_1570130</name>
</gene>
<sequence length="123" mass="14195">MRLKLGDDTKNPKNNKAQEPGIGNDPAGTQLPDSVPGLFYSSDENMHRGYIKLWRKLQNSSLWLDEKFTRGQAWVDLICLANHKNGYIRKRGVRSIRVPIPQNLPQTNRKPTANKTRTRRIRM</sequence>
<reference evidence="2" key="1">
    <citation type="journal article" date="2015" name="Nature">
        <title>Complex archaea that bridge the gap between prokaryotes and eukaryotes.</title>
        <authorList>
            <person name="Spang A."/>
            <person name="Saw J.H."/>
            <person name="Jorgensen S.L."/>
            <person name="Zaremba-Niedzwiedzka K."/>
            <person name="Martijn J."/>
            <person name="Lind A.E."/>
            <person name="van Eijk R."/>
            <person name="Schleper C."/>
            <person name="Guy L."/>
            <person name="Ettema T.J."/>
        </authorList>
    </citation>
    <scope>NUCLEOTIDE SEQUENCE</scope>
</reference>
<protein>
    <submittedName>
        <fullName evidence="2">Uncharacterized protein</fullName>
    </submittedName>
</protein>
<dbReference type="AlphaFoldDB" id="A0A0F9LKD1"/>
<feature type="compositionally biased region" description="Polar residues" evidence="1">
    <location>
        <begin position="103"/>
        <end position="115"/>
    </location>
</feature>
<accession>A0A0F9LKD1</accession>
<evidence type="ECO:0000256" key="1">
    <source>
        <dbReference type="SAM" id="MobiDB-lite"/>
    </source>
</evidence>
<feature type="region of interest" description="Disordered" evidence="1">
    <location>
        <begin position="102"/>
        <end position="123"/>
    </location>
</feature>
<comment type="caution">
    <text evidence="2">The sequence shown here is derived from an EMBL/GenBank/DDBJ whole genome shotgun (WGS) entry which is preliminary data.</text>
</comment>
<proteinExistence type="predicted"/>
<feature type="compositionally biased region" description="Basic and acidic residues" evidence="1">
    <location>
        <begin position="1"/>
        <end position="11"/>
    </location>
</feature>
<evidence type="ECO:0000313" key="2">
    <source>
        <dbReference type="EMBL" id="KKM27895.1"/>
    </source>
</evidence>